<dbReference type="SUPFAM" id="SSF53041">
    <property type="entry name" value="Resolvase-like"/>
    <property type="match status" value="1"/>
</dbReference>
<organism evidence="6 7">
    <name type="scientific">Kribbella italica</name>
    <dbReference type="NCBI Taxonomy" id="1540520"/>
    <lineage>
        <taxon>Bacteria</taxon>
        <taxon>Bacillati</taxon>
        <taxon>Actinomycetota</taxon>
        <taxon>Actinomycetes</taxon>
        <taxon>Propionibacteriales</taxon>
        <taxon>Kribbellaceae</taxon>
        <taxon>Kribbella</taxon>
    </lineage>
</organism>
<dbReference type="EMBL" id="JACHMY010000001">
    <property type="protein sequence ID" value="MBB5834386.1"/>
    <property type="molecule type" value="Genomic_DNA"/>
</dbReference>
<keyword evidence="7" id="KW-1185">Reference proteome</keyword>
<accession>A0A7W9J2C2</accession>
<evidence type="ECO:0000259" key="5">
    <source>
        <dbReference type="PROSITE" id="PS51736"/>
    </source>
</evidence>
<dbReference type="CDD" id="cd00338">
    <property type="entry name" value="Ser_Recombinase"/>
    <property type="match status" value="1"/>
</dbReference>
<comment type="caution">
    <text evidence="6">The sequence shown here is derived from an EMBL/GenBank/DDBJ whole genome shotgun (WGS) entry which is preliminary data.</text>
</comment>
<feature type="active site" description="O-(5'-phospho-DNA)-serine intermediate" evidence="4">
    <location>
        <position position="9"/>
    </location>
</feature>
<dbReference type="AlphaFoldDB" id="A0A7W9J2C2"/>
<dbReference type="PANTHER" id="PTHR30461">
    <property type="entry name" value="DNA-INVERTASE FROM LAMBDOID PROPHAGE"/>
    <property type="match status" value="1"/>
</dbReference>
<evidence type="ECO:0000313" key="6">
    <source>
        <dbReference type="EMBL" id="MBB5834386.1"/>
    </source>
</evidence>
<dbReference type="SMART" id="SM00857">
    <property type="entry name" value="Resolvase"/>
    <property type="match status" value="1"/>
</dbReference>
<dbReference type="GO" id="GO:0000150">
    <property type="term" value="F:DNA strand exchange activity"/>
    <property type="evidence" value="ECO:0007669"/>
    <property type="project" value="InterPro"/>
</dbReference>
<reference evidence="6 7" key="1">
    <citation type="submission" date="2020-08" db="EMBL/GenBank/DDBJ databases">
        <title>Sequencing the genomes of 1000 actinobacteria strains.</title>
        <authorList>
            <person name="Klenk H.-P."/>
        </authorList>
    </citation>
    <scope>NUCLEOTIDE SEQUENCE [LARGE SCALE GENOMIC DNA]</scope>
    <source>
        <strain evidence="6 7">DSM 28967</strain>
    </source>
</reference>
<evidence type="ECO:0000256" key="4">
    <source>
        <dbReference type="PIRSR" id="PIRSR606118-50"/>
    </source>
</evidence>
<dbReference type="Gene3D" id="3.40.50.1390">
    <property type="entry name" value="Resolvase, N-terminal catalytic domain"/>
    <property type="match status" value="1"/>
</dbReference>
<dbReference type="RefSeq" id="WP_184794158.1">
    <property type="nucleotide sequence ID" value="NZ_JACHMY010000001.1"/>
</dbReference>
<name>A0A7W9J2C2_9ACTN</name>
<dbReference type="Pfam" id="PF00239">
    <property type="entry name" value="Resolvase"/>
    <property type="match status" value="1"/>
</dbReference>
<gene>
    <name evidence="6" type="ORF">HDA39_001120</name>
</gene>
<evidence type="ECO:0000256" key="3">
    <source>
        <dbReference type="ARBA" id="ARBA00023172"/>
    </source>
</evidence>
<dbReference type="GO" id="GO:0015074">
    <property type="term" value="P:DNA integration"/>
    <property type="evidence" value="ECO:0007669"/>
    <property type="project" value="UniProtKB-KW"/>
</dbReference>
<dbReference type="InterPro" id="IPR006119">
    <property type="entry name" value="Resolv_N"/>
</dbReference>
<sequence length="215" mass="23640">MIRAYTRVSTVEQADSGAGLAAQRDAITREAAYRDWGEVEWYVDGGESGKDLERPDMTRLLSEIARGDVLVTSKVDRVSRSLVDFATLMERSQREGWSIIALDLGLDLSTPQGEFVATILAGFARMERRLIGDRTRDAMAAMKANGKRFGSRSRLPVEVQERIEALHCSGRAMTAIAELLTAEQVPTSTGCATWYASTIRSVLQARANDRLAGLL</sequence>
<keyword evidence="1" id="KW-0229">DNA integration</keyword>
<keyword evidence="3" id="KW-0233">DNA recombination</keyword>
<dbReference type="InterPro" id="IPR050639">
    <property type="entry name" value="SSR_resolvase"/>
</dbReference>
<dbReference type="PROSITE" id="PS00398">
    <property type="entry name" value="RECOMBINASES_2"/>
    <property type="match status" value="1"/>
</dbReference>
<evidence type="ECO:0000313" key="7">
    <source>
        <dbReference type="Proteomes" id="UP000549971"/>
    </source>
</evidence>
<dbReference type="Proteomes" id="UP000549971">
    <property type="component" value="Unassembled WGS sequence"/>
</dbReference>
<dbReference type="GO" id="GO:0003677">
    <property type="term" value="F:DNA binding"/>
    <property type="evidence" value="ECO:0007669"/>
    <property type="project" value="UniProtKB-KW"/>
</dbReference>
<evidence type="ECO:0000256" key="2">
    <source>
        <dbReference type="ARBA" id="ARBA00023125"/>
    </source>
</evidence>
<dbReference type="InterPro" id="IPR006118">
    <property type="entry name" value="Recombinase_CS"/>
</dbReference>
<dbReference type="PANTHER" id="PTHR30461:SF2">
    <property type="entry name" value="SERINE RECOMBINASE PINE-RELATED"/>
    <property type="match status" value="1"/>
</dbReference>
<feature type="domain" description="Resolvase/invertase-type recombinase catalytic" evidence="5">
    <location>
        <begin position="1"/>
        <end position="146"/>
    </location>
</feature>
<evidence type="ECO:0000256" key="1">
    <source>
        <dbReference type="ARBA" id="ARBA00022908"/>
    </source>
</evidence>
<protein>
    <submittedName>
        <fullName evidence="6">DNA invertase Pin-like site-specific DNA recombinase</fullName>
    </submittedName>
</protein>
<proteinExistence type="predicted"/>
<dbReference type="PROSITE" id="PS51736">
    <property type="entry name" value="RECOMBINASES_3"/>
    <property type="match status" value="1"/>
</dbReference>
<dbReference type="InterPro" id="IPR036162">
    <property type="entry name" value="Resolvase-like_N_sf"/>
</dbReference>
<keyword evidence="2" id="KW-0238">DNA-binding</keyword>